<dbReference type="GO" id="GO:0070814">
    <property type="term" value="P:hydrogen sulfide biosynthetic process"/>
    <property type="evidence" value="ECO:0007669"/>
    <property type="project" value="UniProtKB-UniRule"/>
</dbReference>
<evidence type="ECO:0000259" key="16">
    <source>
        <dbReference type="Pfam" id="PF01507"/>
    </source>
</evidence>
<dbReference type="PANTHER" id="PTHR46482">
    <property type="entry name" value="5'-ADENYLYLSULFATE REDUCTASE 3, CHLOROPLASTIC"/>
    <property type="match status" value="1"/>
</dbReference>
<dbReference type="OrthoDB" id="9794018at2"/>
<dbReference type="EC" id="1.8.4.10" evidence="9 14"/>
<keyword evidence="3 14" id="KW-0479">Metal-binding</keyword>
<dbReference type="InterPro" id="IPR004511">
    <property type="entry name" value="PAPS/APS_Rdtase"/>
</dbReference>
<keyword evidence="6 14" id="KW-0411">Iron-sulfur</keyword>
<name>A0A286IC63_9HYPH</name>
<comment type="similarity">
    <text evidence="1 14">Belongs to the PAPS reductase family. CysH subfamily.</text>
</comment>
<dbReference type="GO" id="GO:0019379">
    <property type="term" value="P:sulfate assimilation, phosphoadenylyl sulfate reduction by phosphoadenylyl-sulfate reductase (thioredoxin)"/>
    <property type="evidence" value="ECO:0007669"/>
    <property type="project" value="UniProtKB-UniRule"/>
</dbReference>
<evidence type="ECO:0000256" key="6">
    <source>
        <dbReference type="ARBA" id="ARBA00023014"/>
    </source>
</evidence>
<dbReference type="GO" id="GO:0019344">
    <property type="term" value="P:cysteine biosynthetic process"/>
    <property type="evidence" value="ECO:0007669"/>
    <property type="project" value="InterPro"/>
</dbReference>
<feature type="active site" description="Nucleophile; cysteine thiosulfonate intermediate" evidence="14">
    <location>
        <position position="242"/>
    </location>
</feature>
<comment type="subcellular location">
    <subcellularLocation>
        <location evidence="14">Cytoplasm</location>
    </subcellularLocation>
</comment>
<dbReference type="GO" id="GO:0043866">
    <property type="term" value="F:adenylyl-sulfate reductase (thioredoxin) activity"/>
    <property type="evidence" value="ECO:0007669"/>
    <property type="project" value="UniProtKB-EC"/>
</dbReference>
<dbReference type="NCBIfam" id="NF002537">
    <property type="entry name" value="PRK02090.1"/>
    <property type="match status" value="1"/>
</dbReference>
<dbReference type="AlphaFoldDB" id="A0A286IC63"/>
<reference evidence="18" key="1">
    <citation type="submission" date="2017-08" db="EMBL/GenBank/DDBJ databases">
        <authorList>
            <person name="Varghese N."/>
            <person name="Submissions S."/>
        </authorList>
    </citation>
    <scope>NUCLEOTIDE SEQUENCE [LARGE SCALE GENOMIC DNA]</scope>
    <source>
        <strain evidence="18">KCTC 23107</strain>
    </source>
</reference>
<keyword evidence="4 14" id="KW-0560">Oxidoreductase</keyword>
<feature type="compositionally biased region" description="Low complexity" evidence="15">
    <location>
        <begin position="247"/>
        <end position="260"/>
    </location>
</feature>
<dbReference type="GO" id="GO:0004604">
    <property type="term" value="F:phosphoadenylyl-sulfate reductase (thioredoxin) activity"/>
    <property type="evidence" value="ECO:0007669"/>
    <property type="project" value="UniProtKB-UniRule"/>
</dbReference>
<evidence type="ECO:0000256" key="3">
    <source>
        <dbReference type="ARBA" id="ARBA00022723"/>
    </source>
</evidence>
<comment type="function">
    <text evidence="7 14">Catalyzes the formation of sulfite from adenosine 5'-phosphosulfate (APS) using thioredoxin as an electron donor.</text>
</comment>
<dbReference type="GO" id="GO:0051539">
    <property type="term" value="F:4 iron, 4 sulfur cluster binding"/>
    <property type="evidence" value="ECO:0007669"/>
    <property type="project" value="UniProtKB-UniRule"/>
</dbReference>
<evidence type="ECO:0000256" key="10">
    <source>
        <dbReference type="ARBA" id="ARBA00029514"/>
    </source>
</evidence>
<dbReference type="PIRSF" id="PIRSF000857">
    <property type="entry name" value="PAPS_reductase"/>
    <property type="match status" value="1"/>
</dbReference>
<comment type="cofactor">
    <cofactor evidence="14">
        <name>[4Fe-4S] cluster</name>
        <dbReference type="ChEBI" id="CHEBI:49883"/>
    </cofactor>
    <text evidence="14">Binds 1 [4Fe-4S] cluster per subunit.</text>
</comment>
<evidence type="ECO:0000256" key="1">
    <source>
        <dbReference type="ARBA" id="ARBA00009732"/>
    </source>
</evidence>
<evidence type="ECO:0000256" key="4">
    <source>
        <dbReference type="ARBA" id="ARBA00023002"/>
    </source>
</evidence>
<evidence type="ECO:0000313" key="17">
    <source>
        <dbReference type="EMBL" id="SOE17607.1"/>
    </source>
</evidence>
<dbReference type="NCBIfam" id="TIGR02055">
    <property type="entry name" value="APS_reductase"/>
    <property type="match status" value="1"/>
</dbReference>
<evidence type="ECO:0000256" key="2">
    <source>
        <dbReference type="ARBA" id="ARBA00022490"/>
    </source>
</evidence>
<dbReference type="Proteomes" id="UP000219465">
    <property type="component" value="Unassembled WGS sequence"/>
</dbReference>
<dbReference type="Pfam" id="PF01507">
    <property type="entry name" value="PAPS_reduct"/>
    <property type="match status" value="1"/>
</dbReference>
<dbReference type="InterPro" id="IPR002500">
    <property type="entry name" value="PAPS_reduct_dom"/>
</dbReference>
<evidence type="ECO:0000256" key="8">
    <source>
        <dbReference type="ARBA" id="ARBA00024327"/>
    </source>
</evidence>
<keyword evidence="2 14" id="KW-0963">Cytoplasm</keyword>
<evidence type="ECO:0000256" key="5">
    <source>
        <dbReference type="ARBA" id="ARBA00023004"/>
    </source>
</evidence>
<evidence type="ECO:0000256" key="14">
    <source>
        <dbReference type="HAMAP-Rule" id="MF_00063"/>
    </source>
</evidence>
<accession>A0A286IC63</accession>
<organism evidence="17 18">
    <name type="scientific">Hoeflea halophila</name>
    <dbReference type="NCBI Taxonomy" id="714899"/>
    <lineage>
        <taxon>Bacteria</taxon>
        <taxon>Pseudomonadati</taxon>
        <taxon>Pseudomonadota</taxon>
        <taxon>Alphaproteobacteria</taxon>
        <taxon>Hyphomicrobiales</taxon>
        <taxon>Rhizobiaceae</taxon>
        <taxon>Hoeflea</taxon>
    </lineage>
</organism>
<feature type="domain" description="Phosphoadenosine phosphosulphate reductase" evidence="16">
    <location>
        <begin position="46"/>
        <end position="220"/>
    </location>
</feature>
<dbReference type="GO" id="GO:0005737">
    <property type="term" value="C:cytoplasm"/>
    <property type="evidence" value="ECO:0007669"/>
    <property type="project" value="UniProtKB-SubCell"/>
</dbReference>
<dbReference type="SUPFAM" id="SSF52402">
    <property type="entry name" value="Adenine nucleotide alpha hydrolases-like"/>
    <property type="match status" value="1"/>
</dbReference>
<gene>
    <name evidence="14" type="primary">cysH</name>
    <name evidence="17" type="ORF">SAMN05877838_2508</name>
</gene>
<feature type="region of interest" description="Disordered" evidence="15">
    <location>
        <begin position="245"/>
        <end position="278"/>
    </location>
</feature>
<feature type="binding site" evidence="14">
    <location>
        <position position="214"/>
    </location>
    <ligand>
        <name>[4Fe-4S] cluster</name>
        <dbReference type="ChEBI" id="CHEBI:49883"/>
    </ligand>
</feature>
<evidence type="ECO:0000256" key="9">
    <source>
        <dbReference type="ARBA" id="ARBA00024386"/>
    </source>
</evidence>
<evidence type="ECO:0000313" key="18">
    <source>
        <dbReference type="Proteomes" id="UP000219465"/>
    </source>
</evidence>
<dbReference type="InterPro" id="IPR011798">
    <property type="entry name" value="APS_reductase"/>
</dbReference>
<protein>
    <recommendedName>
        <fullName evidence="10 14">Adenosine 5'-phosphosulfate reductase</fullName>
        <shortName evidence="14">APS reductase</shortName>
        <ecNumber evidence="9 14">1.8.4.10</ecNumber>
    </recommendedName>
    <alternativeName>
        <fullName evidence="12 14">5'-adenylylsulfate reductase</fullName>
    </alternativeName>
    <alternativeName>
        <fullName evidence="11 14">Thioredoxin-dependent 5'-adenylylsulfate reductase</fullName>
    </alternativeName>
</protein>
<proteinExistence type="inferred from homology"/>
<dbReference type="EMBL" id="OCPC01000003">
    <property type="protein sequence ID" value="SOE17607.1"/>
    <property type="molecule type" value="Genomic_DNA"/>
</dbReference>
<sequence length="278" mass="30351">MTLHQTSHAISQAEEFGPELAARLNAELAAMALPGRILRIAALGRAVFTSSLGLEDQVLTSIIAATNADMRIVTLDTGRLFAETETLIGDTEAQYGLTIEVFKPWKDEVEGFVALYGMNGFYDSVEARHACCHARKLQPLGRALAEADIWVTGLRRGQSGNRANAPLAEWDTDRSLLKINPLADQSLEALQARAKADDVPVNPLHARGFPSIGCEPCTRAIKPGEPERAGRWWWEQDERRECGLHLSASVSGSRAQSQGRSRVRSRTHGQPKVTASTT</sequence>
<evidence type="ECO:0000256" key="11">
    <source>
        <dbReference type="ARBA" id="ARBA00030894"/>
    </source>
</evidence>
<comment type="catalytic activity">
    <reaction evidence="13 14">
        <text>[thioredoxin]-disulfide + sulfite + AMP + 2 H(+) = adenosine 5'-phosphosulfate + [thioredoxin]-dithiol</text>
        <dbReference type="Rhea" id="RHEA:21976"/>
        <dbReference type="Rhea" id="RHEA-COMP:10698"/>
        <dbReference type="Rhea" id="RHEA-COMP:10700"/>
        <dbReference type="ChEBI" id="CHEBI:15378"/>
        <dbReference type="ChEBI" id="CHEBI:17359"/>
        <dbReference type="ChEBI" id="CHEBI:29950"/>
        <dbReference type="ChEBI" id="CHEBI:50058"/>
        <dbReference type="ChEBI" id="CHEBI:58243"/>
        <dbReference type="ChEBI" id="CHEBI:456215"/>
        <dbReference type="EC" id="1.8.4.10"/>
    </reaction>
</comment>
<dbReference type="InterPro" id="IPR014729">
    <property type="entry name" value="Rossmann-like_a/b/a_fold"/>
</dbReference>
<feature type="binding site" evidence="14">
    <location>
        <position position="131"/>
    </location>
    <ligand>
        <name>[4Fe-4S] cluster</name>
        <dbReference type="ChEBI" id="CHEBI:49883"/>
    </ligand>
</feature>
<dbReference type="CDD" id="cd23945">
    <property type="entry name" value="PAPS_reductase"/>
    <property type="match status" value="1"/>
</dbReference>
<feature type="binding site" evidence="14">
    <location>
        <position position="132"/>
    </location>
    <ligand>
        <name>[4Fe-4S] cluster</name>
        <dbReference type="ChEBI" id="CHEBI:49883"/>
    </ligand>
</feature>
<dbReference type="PANTHER" id="PTHR46482:SF9">
    <property type="entry name" value="5'-ADENYLYLSULFATE REDUCTASE 1, CHLOROPLASTIC"/>
    <property type="match status" value="1"/>
</dbReference>
<keyword evidence="18" id="KW-1185">Reference proteome</keyword>
<evidence type="ECO:0000256" key="15">
    <source>
        <dbReference type="SAM" id="MobiDB-lite"/>
    </source>
</evidence>
<evidence type="ECO:0000256" key="7">
    <source>
        <dbReference type="ARBA" id="ARBA00024298"/>
    </source>
</evidence>
<comment type="pathway">
    <text evidence="8 14">Sulfur metabolism; hydrogen sulfide biosynthesis; sulfite from sulfate.</text>
</comment>
<dbReference type="RefSeq" id="WP_097108087.1">
    <property type="nucleotide sequence ID" value="NZ_OCPC01000003.1"/>
</dbReference>
<dbReference type="GO" id="GO:0046872">
    <property type="term" value="F:metal ion binding"/>
    <property type="evidence" value="ECO:0007669"/>
    <property type="project" value="UniProtKB-KW"/>
</dbReference>
<evidence type="ECO:0000256" key="12">
    <source>
        <dbReference type="ARBA" id="ARBA00032041"/>
    </source>
</evidence>
<keyword evidence="5 14" id="KW-0408">Iron</keyword>
<dbReference type="HAMAP" id="MF_00063">
    <property type="entry name" value="CysH"/>
    <property type="match status" value="1"/>
</dbReference>
<feature type="binding site" evidence="14">
    <location>
        <position position="217"/>
    </location>
    <ligand>
        <name>[4Fe-4S] cluster</name>
        <dbReference type="ChEBI" id="CHEBI:49883"/>
    </ligand>
</feature>
<dbReference type="Gene3D" id="3.40.50.620">
    <property type="entry name" value="HUPs"/>
    <property type="match status" value="1"/>
</dbReference>
<evidence type="ECO:0000256" key="13">
    <source>
        <dbReference type="ARBA" id="ARBA00048441"/>
    </source>
</evidence>